<protein>
    <submittedName>
        <fullName evidence="6">Uncharacterized protein</fullName>
    </submittedName>
</protein>
<keyword evidence="5" id="KW-0269">Exonuclease</keyword>
<keyword evidence="3" id="KW-0540">Nuclease</keyword>
<dbReference type="GO" id="GO:0008855">
    <property type="term" value="F:exodeoxyribonuclease VII activity"/>
    <property type="evidence" value="ECO:0007669"/>
    <property type="project" value="InterPro"/>
</dbReference>
<dbReference type="InterPro" id="IPR037004">
    <property type="entry name" value="Exonuc_VII_ssu_sf"/>
</dbReference>
<dbReference type="OrthoDB" id="3177602at2"/>
<dbReference type="GO" id="GO:0009318">
    <property type="term" value="C:exodeoxyribonuclease VII complex"/>
    <property type="evidence" value="ECO:0007669"/>
    <property type="project" value="InterPro"/>
</dbReference>
<dbReference type="RefSeq" id="WP_123207733.1">
    <property type="nucleotide sequence ID" value="NZ_JBHTHO010000018.1"/>
</dbReference>
<evidence type="ECO:0000256" key="4">
    <source>
        <dbReference type="ARBA" id="ARBA00022801"/>
    </source>
</evidence>
<comment type="similarity">
    <text evidence="1">Belongs to the XseB family.</text>
</comment>
<gene>
    <name evidence="6" type="ORF">DMP06_00180</name>
</gene>
<evidence type="ECO:0000256" key="5">
    <source>
        <dbReference type="ARBA" id="ARBA00022839"/>
    </source>
</evidence>
<dbReference type="AlphaFoldDB" id="A0A3N0B4P2"/>
<organism evidence="6 7">
    <name type="scientific">Slackia equolifaciens</name>
    <dbReference type="NCBI Taxonomy" id="498718"/>
    <lineage>
        <taxon>Bacteria</taxon>
        <taxon>Bacillati</taxon>
        <taxon>Actinomycetota</taxon>
        <taxon>Coriobacteriia</taxon>
        <taxon>Eggerthellales</taxon>
        <taxon>Eggerthellaceae</taxon>
        <taxon>Slackia</taxon>
    </lineage>
</organism>
<dbReference type="EMBL" id="QIBX01000001">
    <property type="protein sequence ID" value="RNL41870.1"/>
    <property type="molecule type" value="Genomic_DNA"/>
</dbReference>
<dbReference type="SUPFAM" id="SSF116842">
    <property type="entry name" value="XseB-like"/>
    <property type="match status" value="1"/>
</dbReference>
<dbReference type="Pfam" id="PF02609">
    <property type="entry name" value="Exonuc_VII_S"/>
    <property type="match status" value="1"/>
</dbReference>
<keyword evidence="7" id="KW-1185">Reference proteome</keyword>
<evidence type="ECO:0000256" key="1">
    <source>
        <dbReference type="ARBA" id="ARBA00009998"/>
    </source>
</evidence>
<evidence type="ECO:0000256" key="2">
    <source>
        <dbReference type="ARBA" id="ARBA00022490"/>
    </source>
</evidence>
<evidence type="ECO:0000313" key="6">
    <source>
        <dbReference type="EMBL" id="RNL41870.1"/>
    </source>
</evidence>
<comment type="caution">
    <text evidence="6">The sequence shown here is derived from an EMBL/GenBank/DDBJ whole genome shotgun (WGS) entry which is preliminary data.</text>
</comment>
<dbReference type="GO" id="GO:0006308">
    <property type="term" value="P:DNA catabolic process"/>
    <property type="evidence" value="ECO:0007669"/>
    <property type="project" value="InterPro"/>
</dbReference>
<proteinExistence type="inferred from homology"/>
<keyword evidence="4" id="KW-0378">Hydrolase</keyword>
<accession>A0A3N0B4P2</accession>
<dbReference type="Gene3D" id="1.10.287.1040">
    <property type="entry name" value="Exonuclease VII, small subunit"/>
    <property type="match status" value="1"/>
</dbReference>
<dbReference type="InterPro" id="IPR003761">
    <property type="entry name" value="Exonuc_VII_S"/>
</dbReference>
<evidence type="ECO:0000256" key="3">
    <source>
        <dbReference type="ARBA" id="ARBA00022722"/>
    </source>
</evidence>
<evidence type="ECO:0000313" key="7">
    <source>
        <dbReference type="Proteomes" id="UP000269591"/>
    </source>
</evidence>
<sequence>MDAKTEETFAGIRDRLEEIATQVKGDDVPLDAALDLYDEAVKLGMRATELLESMNGEPEPAVDSDGEGRE</sequence>
<keyword evidence="2" id="KW-0963">Cytoplasm</keyword>
<name>A0A3N0B4P2_9ACTN</name>
<dbReference type="Proteomes" id="UP000269591">
    <property type="component" value="Unassembled WGS sequence"/>
</dbReference>
<reference evidence="7" key="1">
    <citation type="submission" date="2018-05" db="EMBL/GenBank/DDBJ databases">
        <title>Genome Sequencing of selected type strains of the family Eggerthellaceae.</title>
        <authorList>
            <person name="Danylec N."/>
            <person name="Stoll D.A."/>
            <person name="Doetsch A."/>
            <person name="Huch M."/>
        </authorList>
    </citation>
    <scope>NUCLEOTIDE SEQUENCE [LARGE SCALE GENOMIC DNA]</scope>
    <source>
        <strain evidence="7">DSM 24851</strain>
    </source>
</reference>